<sequence>METSKDLNIILNPNDTEPVIVVEESNVEYMGTQGTAEEWSEKLMEKFPKVFTERLGHFDVNKKTILMTDASGAGLGAVLIQVVDKEESVIEFASRRLQGAEWSYSAIEKEALACCWGINHYRYYLWGLPFVLRTDPLLQVFKCGRGLEGSMIPRISRWLINIIDFNFDVEFVRGKKNVVADCLSRMPIDEYPEEASILSEIEVEAFLIDDELTLKQEEWEDAMVDDKEYDELKKFISDGPLAGKEVPCLPLSPEVLVILNIPCSNQYGPLVESRRTFDCATHLQPEVCVDDNIVAKLPPNMGRLSPSCGEPDLASILQKLDEVKSLVQLLMNQLMRDLTQKCANVWGTGVLPAPGGLPTVNNVPESRPKAGKHQRGLSTTSPPESSPASDVEGYQVAPATVNRKHNIVIKDRNTSGLEKPVDYTKGSWGGTDTQVPAGVANHTKHYIESSDDAVCQDGMRRSVHKELGRGLWSKGGTICMVEVPKLPPGSLETHDSLFNKVIYWLQVK</sequence>
<dbReference type="GO" id="GO:0004519">
    <property type="term" value="F:endonuclease activity"/>
    <property type="evidence" value="ECO:0007669"/>
    <property type="project" value="UniProtKB-KW"/>
</dbReference>
<dbReference type="SUPFAM" id="SSF56672">
    <property type="entry name" value="DNA/RNA polymerases"/>
    <property type="match status" value="1"/>
</dbReference>
<comment type="caution">
    <text evidence="9">The sequence shown here is derived from an EMBL/GenBank/DDBJ whole genome shotgun (WGS) entry which is preliminary data.</text>
</comment>
<keyword evidence="3" id="KW-0540">Nuclease</keyword>
<protein>
    <recommendedName>
        <fullName evidence="8">Reverse transcriptase RNase H-like domain-containing protein</fullName>
    </recommendedName>
</protein>
<evidence type="ECO:0000256" key="4">
    <source>
        <dbReference type="ARBA" id="ARBA00022759"/>
    </source>
</evidence>
<dbReference type="PANTHER" id="PTHR37984">
    <property type="entry name" value="PROTEIN CBG26694"/>
    <property type="match status" value="1"/>
</dbReference>
<keyword evidence="10" id="KW-1185">Reference proteome</keyword>
<reference evidence="9" key="1">
    <citation type="journal article" date="2022" name="bioRxiv">
        <title>Sequencing and chromosome-scale assembly of the giantPleurodeles waltlgenome.</title>
        <authorList>
            <person name="Brown T."/>
            <person name="Elewa A."/>
            <person name="Iarovenko S."/>
            <person name="Subramanian E."/>
            <person name="Araus A.J."/>
            <person name="Petzold A."/>
            <person name="Susuki M."/>
            <person name="Suzuki K.-i.T."/>
            <person name="Hayashi T."/>
            <person name="Toyoda A."/>
            <person name="Oliveira C."/>
            <person name="Osipova E."/>
            <person name="Leigh N.D."/>
            <person name="Simon A."/>
            <person name="Yun M.H."/>
        </authorList>
    </citation>
    <scope>NUCLEOTIDE SEQUENCE</scope>
    <source>
        <strain evidence="9">20211129_DDA</strain>
        <tissue evidence="9">Liver</tissue>
    </source>
</reference>
<dbReference type="GO" id="GO:0003964">
    <property type="term" value="F:RNA-directed DNA polymerase activity"/>
    <property type="evidence" value="ECO:0007669"/>
    <property type="project" value="UniProtKB-KW"/>
</dbReference>
<proteinExistence type="predicted"/>
<name>A0AAV7UWK5_PLEWA</name>
<keyword evidence="4" id="KW-0255">Endonuclease</keyword>
<evidence type="ECO:0000256" key="5">
    <source>
        <dbReference type="ARBA" id="ARBA00022801"/>
    </source>
</evidence>
<dbReference type="PANTHER" id="PTHR37984:SF5">
    <property type="entry name" value="PROTEIN NYNRIN-LIKE"/>
    <property type="match status" value="1"/>
</dbReference>
<keyword evidence="6" id="KW-0695">RNA-directed DNA polymerase</keyword>
<keyword evidence="1" id="KW-0808">Transferase</keyword>
<evidence type="ECO:0000256" key="6">
    <source>
        <dbReference type="ARBA" id="ARBA00022918"/>
    </source>
</evidence>
<evidence type="ECO:0000259" key="8">
    <source>
        <dbReference type="Pfam" id="PF17917"/>
    </source>
</evidence>
<dbReference type="CDD" id="cd09274">
    <property type="entry name" value="RNase_HI_RT_Ty3"/>
    <property type="match status" value="1"/>
</dbReference>
<feature type="compositionally biased region" description="Low complexity" evidence="7">
    <location>
        <begin position="378"/>
        <end position="389"/>
    </location>
</feature>
<dbReference type="EMBL" id="JANPWB010000004">
    <property type="protein sequence ID" value="KAJ1192942.1"/>
    <property type="molecule type" value="Genomic_DNA"/>
</dbReference>
<gene>
    <name evidence="9" type="ORF">NDU88_002248</name>
</gene>
<dbReference type="Proteomes" id="UP001066276">
    <property type="component" value="Chromosome 2_2"/>
</dbReference>
<feature type="region of interest" description="Disordered" evidence="7">
    <location>
        <begin position="357"/>
        <end position="392"/>
    </location>
</feature>
<evidence type="ECO:0000256" key="7">
    <source>
        <dbReference type="SAM" id="MobiDB-lite"/>
    </source>
</evidence>
<keyword evidence="2" id="KW-0548">Nucleotidyltransferase</keyword>
<keyword evidence="5" id="KW-0378">Hydrolase</keyword>
<dbReference type="InterPro" id="IPR041373">
    <property type="entry name" value="RT_RNaseH"/>
</dbReference>
<evidence type="ECO:0000256" key="3">
    <source>
        <dbReference type="ARBA" id="ARBA00022722"/>
    </source>
</evidence>
<evidence type="ECO:0000256" key="2">
    <source>
        <dbReference type="ARBA" id="ARBA00022695"/>
    </source>
</evidence>
<dbReference type="Pfam" id="PF17917">
    <property type="entry name" value="RT_RNaseH"/>
    <property type="match status" value="1"/>
</dbReference>
<accession>A0AAV7UWK5</accession>
<dbReference type="InterPro" id="IPR043502">
    <property type="entry name" value="DNA/RNA_pol_sf"/>
</dbReference>
<dbReference type="AlphaFoldDB" id="A0AAV7UWK5"/>
<evidence type="ECO:0000313" key="9">
    <source>
        <dbReference type="EMBL" id="KAJ1192942.1"/>
    </source>
</evidence>
<dbReference type="GO" id="GO:0016787">
    <property type="term" value="F:hydrolase activity"/>
    <property type="evidence" value="ECO:0007669"/>
    <property type="project" value="UniProtKB-KW"/>
</dbReference>
<feature type="domain" description="Reverse transcriptase RNase H-like" evidence="8">
    <location>
        <begin position="59"/>
        <end position="162"/>
    </location>
</feature>
<evidence type="ECO:0000313" key="10">
    <source>
        <dbReference type="Proteomes" id="UP001066276"/>
    </source>
</evidence>
<dbReference type="InterPro" id="IPR050951">
    <property type="entry name" value="Retrovirus_Pol_polyprotein"/>
</dbReference>
<dbReference type="FunFam" id="3.10.20.370:FF:000001">
    <property type="entry name" value="Retrovirus-related Pol polyprotein from transposon 17.6-like protein"/>
    <property type="match status" value="1"/>
</dbReference>
<organism evidence="9 10">
    <name type="scientific">Pleurodeles waltl</name>
    <name type="common">Iberian ribbed newt</name>
    <dbReference type="NCBI Taxonomy" id="8319"/>
    <lineage>
        <taxon>Eukaryota</taxon>
        <taxon>Metazoa</taxon>
        <taxon>Chordata</taxon>
        <taxon>Craniata</taxon>
        <taxon>Vertebrata</taxon>
        <taxon>Euteleostomi</taxon>
        <taxon>Amphibia</taxon>
        <taxon>Batrachia</taxon>
        <taxon>Caudata</taxon>
        <taxon>Salamandroidea</taxon>
        <taxon>Salamandridae</taxon>
        <taxon>Pleurodelinae</taxon>
        <taxon>Pleurodeles</taxon>
    </lineage>
</organism>
<evidence type="ECO:0000256" key="1">
    <source>
        <dbReference type="ARBA" id="ARBA00022679"/>
    </source>
</evidence>